<dbReference type="InterPro" id="IPR010213">
    <property type="entry name" value="TF_NusA"/>
</dbReference>
<gene>
    <name evidence="7" type="primary">nusA</name>
    <name evidence="9" type="ORF">A2368_03635</name>
</gene>
<dbReference type="PANTHER" id="PTHR22648:SF0">
    <property type="entry name" value="TRANSCRIPTION TERMINATION_ANTITERMINATION PROTEIN NUSA"/>
    <property type="match status" value="1"/>
</dbReference>
<evidence type="ECO:0000313" key="9">
    <source>
        <dbReference type="EMBL" id="OGD80177.1"/>
    </source>
</evidence>
<reference evidence="9 10" key="1">
    <citation type="journal article" date="2016" name="Nat. Commun.">
        <title>Thousands of microbial genomes shed light on interconnected biogeochemical processes in an aquifer system.</title>
        <authorList>
            <person name="Anantharaman K."/>
            <person name="Brown C.T."/>
            <person name="Hug L.A."/>
            <person name="Sharon I."/>
            <person name="Castelle C.J."/>
            <person name="Probst A.J."/>
            <person name="Thomas B.C."/>
            <person name="Singh A."/>
            <person name="Wilkins M.J."/>
            <person name="Karaoz U."/>
            <person name="Brodie E.L."/>
            <person name="Williams K.H."/>
            <person name="Hubbard S.S."/>
            <person name="Banfield J.F."/>
        </authorList>
    </citation>
    <scope>NUCLEOTIDE SEQUENCE [LARGE SCALE GENOMIC DNA]</scope>
</reference>
<dbReference type="PANTHER" id="PTHR22648">
    <property type="entry name" value="TRANSCRIPTION TERMINATION FACTOR NUSA"/>
    <property type="match status" value="1"/>
</dbReference>
<dbReference type="SMART" id="SM00322">
    <property type="entry name" value="KH"/>
    <property type="match status" value="2"/>
</dbReference>
<evidence type="ECO:0000256" key="6">
    <source>
        <dbReference type="ARBA" id="ARBA00023163"/>
    </source>
</evidence>
<proteinExistence type="inferred from homology"/>
<keyword evidence="3 7" id="KW-0889">Transcription antitermination</keyword>
<dbReference type="Gene3D" id="3.30.1480.10">
    <property type="entry name" value="NusA, N-terminal domain"/>
    <property type="match status" value="1"/>
</dbReference>
<dbReference type="CDD" id="cd02134">
    <property type="entry name" value="KH-II_NusA_rpt1"/>
    <property type="match status" value="1"/>
</dbReference>
<dbReference type="Gene3D" id="3.30.300.20">
    <property type="match status" value="2"/>
</dbReference>
<feature type="domain" description="K Homology" evidence="8">
    <location>
        <begin position="219"/>
        <end position="282"/>
    </location>
</feature>
<evidence type="ECO:0000256" key="2">
    <source>
        <dbReference type="ARBA" id="ARBA00022490"/>
    </source>
</evidence>
<dbReference type="SUPFAM" id="SSF47789">
    <property type="entry name" value="C-terminal domain of RNA polymerase alpha subunit"/>
    <property type="match status" value="1"/>
</dbReference>
<dbReference type="CDD" id="cd04455">
    <property type="entry name" value="S1_NusA"/>
    <property type="match status" value="1"/>
</dbReference>
<dbReference type="Gene3D" id="2.40.50.140">
    <property type="entry name" value="Nucleic acid-binding proteins"/>
    <property type="match status" value="1"/>
</dbReference>
<sequence>MSDANKIRTGFAATLHQICTERGISAEAVLESINTALLTAYRKDYATEYDQLEADGKVVVAHIDPESGEYKIKAGDPEADLSTYKDVTPPFFGRIAAQAAKQVVLQQVREAEKTAILTEYRDRIGELITAQILRLDGKNIILDIGRGQGVMPPEEQIRGEYYRLNSRIAVIIADIRETFKGETVIVSRSDERLVKELFAREVPEVGTGVVTIKSLAREAGVRTKLAVESTQDGVDPVGSCVGQKGVRVQAVINELNGERVDIIPFNPDPAKFLKSSLSPADNLEIEFVTAGDKKVANITVPDDQLSLAIGRGGQNVRLAAKLTGYHINIVSSETKKTASATGEEEYEIDLLNLDTKVRGKLIDASITRLDQLLGDNISRLQELKGIGPKTVDAIKKALDAYQTASATAEK</sequence>
<comment type="function">
    <text evidence="7">Participates in both transcription termination and antitermination.</text>
</comment>
<dbReference type="HAMAP" id="MF_00945_B">
    <property type="entry name" value="NusA_B"/>
    <property type="match status" value="1"/>
</dbReference>
<dbReference type="GO" id="GO:0031564">
    <property type="term" value="P:transcription antitermination"/>
    <property type="evidence" value="ECO:0007669"/>
    <property type="project" value="UniProtKB-UniRule"/>
</dbReference>
<evidence type="ECO:0000259" key="8">
    <source>
        <dbReference type="SMART" id="SM00322"/>
    </source>
</evidence>
<name>A0A1F5FKN2_9BACT</name>
<dbReference type="InterPro" id="IPR058582">
    <property type="entry name" value="KH_NusA_2nd"/>
</dbReference>
<dbReference type="SUPFAM" id="SSF54814">
    <property type="entry name" value="Prokaryotic type KH domain (KH-domain type II)"/>
    <property type="match status" value="2"/>
</dbReference>
<dbReference type="FunFam" id="3.30.300.20:FF:000002">
    <property type="entry name" value="Transcription termination/antitermination protein NusA"/>
    <property type="match status" value="1"/>
</dbReference>
<protein>
    <recommendedName>
        <fullName evidence="7">Transcription termination/antitermination protein NusA</fullName>
    </recommendedName>
</protein>
<dbReference type="NCBIfam" id="TIGR01953">
    <property type="entry name" value="NusA"/>
    <property type="match status" value="1"/>
</dbReference>
<dbReference type="InterPro" id="IPR013735">
    <property type="entry name" value="TF_NusA_N"/>
</dbReference>
<dbReference type="AlphaFoldDB" id="A0A1F5FKN2"/>
<evidence type="ECO:0000256" key="3">
    <source>
        <dbReference type="ARBA" id="ARBA00022814"/>
    </source>
</evidence>
<dbReference type="Pfam" id="PF26594">
    <property type="entry name" value="KH_NusA_2nd"/>
    <property type="match status" value="1"/>
</dbReference>
<comment type="caution">
    <text evidence="9">The sequence shown here is derived from an EMBL/GenBank/DDBJ whole genome shotgun (WGS) entry which is preliminary data.</text>
</comment>
<keyword evidence="5 7" id="KW-0805">Transcription regulation</keyword>
<accession>A0A1F5FKN2</accession>
<dbReference type="InterPro" id="IPR025249">
    <property type="entry name" value="TF_NusA_KH_1st"/>
</dbReference>
<dbReference type="GO" id="GO:0003723">
    <property type="term" value="F:RNA binding"/>
    <property type="evidence" value="ECO:0007669"/>
    <property type="project" value="UniProtKB-UniRule"/>
</dbReference>
<evidence type="ECO:0000256" key="7">
    <source>
        <dbReference type="HAMAP-Rule" id="MF_00945"/>
    </source>
</evidence>
<feature type="domain" description="K Homology" evidence="8">
    <location>
        <begin position="292"/>
        <end position="358"/>
    </location>
</feature>
<keyword evidence="1 7" id="KW-0806">Transcription termination</keyword>
<keyword evidence="2 7" id="KW-0963">Cytoplasm</keyword>
<evidence type="ECO:0000256" key="1">
    <source>
        <dbReference type="ARBA" id="ARBA00022472"/>
    </source>
</evidence>
<dbReference type="EMBL" id="MFAM01000001">
    <property type="protein sequence ID" value="OGD80177.1"/>
    <property type="molecule type" value="Genomic_DNA"/>
</dbReference>
<dbReference type="InterPro" id="IPR012340">
    <property type="entry name" value="NA-bd_OB-fold"/>
</dbReference>
<dbReference type="Pfam" id="PF13184">
    <property type="entry name" value="KH_NusA_1st"/>
    <property type="match status" value="1"/>
</dbReference>
<comment type="subcellular location">
    <subcellularLocation>
        <location evidence="7">Cytoplasm</location>
    </subcellularLocation>
</comment>
<dbReference type="Pfam" id="PF08529">
    <property type="entry name" value="NusA_N"/>
    <property type="match status" value="2"/>
</dbReference>
<dbReference type="Proteomes" id="UP000176682">
    <property type="component" value="Unassembled WGS sequence"/>
</dbReference>
<dbReference type="InterPro" id="IPR004087">
    <property type="entry name" value="KH_dom"/>
</dbReference>
<dbReference type="GO" id="GO:0003700">
    <property type="term" value="F:DNA-binding transcription factor activity"/>
    <property type="evidence" value="ECO:0007669"/>
    <property type="project" value="InterPro"/>
</dbReference>
<dbReference type="SUPFAM" id="SSF50249">
    <property type="entry name" value="Nucleic acid-binding proteins"/>
    <property type="match status" value="1"/>
</dbReference>
<keyword evidence="4 7" id="KW-0694">RNA-binding</keyword>
<dbReference type="CDD" id="cd22529">
    <property type="entry name" value="KH-II_NusA_rpt2"/>
    <property type="match status" value="1"/>
</dbReference>
<evidence type="ECO:0000313" key="10">
    <source>
        <dbReference type="Proteomes" id="UP000176682"/>
    </source>
</evidence>
<dbReference type="PROSITE" id="PS50084">
    <property type="entry name" value="KH_TYPE_1"/>
    <property type="match status" value="1"/>
</dbReference>
<keyword evidence="6 7" id="KW-0804">Transcription</keyword>
<dbReference type="GO" id="GO:0005829">
    <property type="term" value="C:cytosol"/>
    <property type="evidence" value="ECO:0007669"/>
    <property type="project" value="TreeGrafter"/>
</dbReference>
<dbReference type="SUPFAM" id="SSF69705">
    <property type="entry name" value="Transcription factor NusA, N-terminal domain"/>
    <property type="match status" value="1"/>
</dbReference>
<dbReference type="InterPro" id="IPR009019">
    <property type="entry name" value="KH_sf_prok-type"/>
</dbReference>
<comment type="similarity">
    <text evidence="7">Belongs to the NusA family.</text>
</comment>
<dbReference type="InterPro" id="IPR036555">
    <property type="entry name" value="NusA_N_sf"/>
</dbReference>
<dbReference type="InterPro" id="IPR015946">
    <property type="entry name" value="KH_dom-like_a/b"/>
</dbReference>
<comment type="subunit">
    <text evidence="7">Monomer. Binds directly to the core enzyme of the DNA-dependent RNA polymerase and to nascent RNA.</text>
</comment>
<evidence type="ECO:0000256" key="5">
    <source>
        <dbReference type="ARBA" id="ARBA00023015"/>
    </source>
</evidence>
<dbReference type="FunFam" id="3.30.300.20:FF:000005">
    <property type="entry name" value="Transcription termination/antitermination protein NusA"/>
    <property type="match status" value="1"/>
</dbReference>
<dbReference type="InterPro" id="IPR030842">
    <property type="entry name" value="TF_NusA_bacterial"/>
</dbReference>
<evidence type="ECO:0000256" key="4">
    <source>
        <dbReference type="ARBA" id="ARBA00022884"/>
    </source>
</evidence>
<dbReference type="GO" id="GO:0006353">
    <property type="term" value="P:DNA-templated transcription termination"/>
    <property type="evidence" value="ECO:0007669"/>
    <property type="project" value="UniProtKB-UniRule"/>
</dbReference>
<organism evidence="9 10">
    <name type="scientific">Candidatus Collierbacteria bacterium RIFOXYB1_FULL_49_13</name>
    <dbReference type="NCBI Taxonomy" id="1817728"/>
    <lineage>
        <taxon>Bacteria</taxon>
        <taxon>Candidatus Collieribacteriota</taxon>
    </lineage>
</organism>
<dbReference type="Gene3D" id="1.10.150.20">
    <property type="entry name" value="5' to 3' exonuclease, C-terminal subdomain"/>
    <property type="match status" value="1"/>
</dbReference>